<proteinExistence type="predicted"/>
<evidence type="ECO:0000313" key="2">
    <source>
        <dbReference type="Proteomes" id="UP000237947"/>
    </source>
</evidence>
<gene>
    <name evidence="1" type="ORF">C5Q98_05515</name>
</gene>
<sequence length="95" mass="11332">MTLTLEYWQLFRNGYEFNLNGTDMVISFCSGDIILGSVSKCRVFRELHRALHEKMFDGLILEDFIRIDEREESMDEDGEEFMDDEWEEAMDDDFV</sequence>
<name>A0A2S0KNT5_9FIRM</name>
<reference evidence="2" key="1">
    <citation type="submission" date="2018-02" db="EMBL/GenBank/DDBJ databases">
        <authorList>
            <person name="Holder M.E."/>
            <person name="Ajami N.J."/>
            <person name="Petrosino J.F."/>
        </authorList>
    </citation>
    <scope>NUCLEOTIDE SEQUENCE [LARGE SCALE GENOMIC DNA]</scope>
    <source>
        <strain evidence="2">CCUG 47711</strain>
    </source>
</reference>
<accession>A0A2S0KNT5</accession>
<protein>
    <submittedName>
        <fullName evidence="1">Uncharacterized protein</fullName>
    </submittedName>
</protein>
<dbReference type="OrthoDB" id="1692853at2"/>
<dbReference type="EMBL" id="CP027226">
    <property type="protein sequence ID" value="AVM42701.1"/>
    <property type="molecule type" value="Genomic_DNA"/>
</dbReference>
<dbReference type="Proteomes" id="UP000237947">
    <property type="component" value="Chromosome"/>
</dbReference>
<dbReference type="KEGG" id="fsa:C5Q98_05515"/>
<evidence type="ECO:0000313" key="1">
    <source>
        <dbReference type="EMBL" id="AVM42701.1"/>
    </source>
</evidence>
<dbReference type="RefSeq" id="WP_106012653.1">
    <property type="nucleotide sequence ID" value="NZ_CP027226.1"/>
</dbReference>
<organism evidence="1 2">
    <name type="scientific">Fastidiosipila sanguinis</name>
    <dbReference type="NCBI Taxonomy" id="236753"/>
    <lineage>
        <taxon>Bacteria</taxon>
        <taxon>Bacillati</taxon>
        <taxon>Bacillota</taxon>
        <taxon>Clostridia</taxon>
        <taxon>Eubacteriales</taxon>
        <taxon>Oscillospiraceae</taxon>
        <taxon>Fastidiosipila</taxon>
    </lineage>
</organism>
<dbReference type="AlphaFoldDB" id="A0A2S0KNT5"/>
<keyword evidence="2" id="KW-1185">Reference proteome</keyword>